<evidence type="ECO:0000313" key="2">
    <source>
        <dbReference type="Proteomes" id="UP001153714"/>
    </source>
</evidence>
<name>A0A9N9QTK7_9NEOP</name>
<protein>
    <submittedName>
        <fullName evidence="1">Uncharacterized protein</fullName>
    </submittedName>
</protein>
<keyword evidence="2" id="KW-1185">Reference proteome</keyword>
<sequence>MHNMLIRSKNNIAYMIDLYKLFNGMNVQLQGDKLNLIKTINIVAVFAAKLLLHKKNMGRCEFLKFLNLSKSCSNDDLFAYCQYLENLHIDFTERYQDSLTLEIPEWVLDQFSYVNTAISPQVDHCTLDYGQSLNDS</sequence>
<proteinExistence type="predicted"/>
<dbReference type="EMBL" id="OU893341">
    <property type="protein sequence ID" value="CAG9783022.1"/>
    <property type="molecule type" value="Genomic_DNA"/>
</dbReference>
<reference evidence="1" key="1">
    <citation type="submission" date="2021-12" db="EMBL/GenBank/DDBJ databases">
        <authorList>
            <person name="King R."/>
        </authorList>
    </citation>
    <scope>NUCLEOTIDE SEQUENCE</scope>
</reference>
<evidence type="ECO:0000313" key="1">
    <source>
        <dbReference type="EMBL" id="CAG9783022.1"/>
    </source>
</evidence>
<organism evidence="1 2">
    <name type="scientific">Diatraea saccharalis</name>
    <name type="common">sugarcane borer</name>
    <dbReference type="NCBI Taxonomy" id="40085"/>
    <lineage>
        <taxon>Eukaryota</taxon>
        <taxon>Metazoa</taxon>
        <taxon>Ecdysozoa</taxon>
        <taxon>Arthropoda</taxon>
        <taxon>Hexapoda</taxon>
        <taxon>Insecta</taxon>
        <taxon>Pterygota</taxon>
        <taxon>Neoptera</taxon>
        <taxon>Endopterygota</taxon>
        <taxon>Lepidoptera</taxon>
        <taxon>Glossata</taxon>
        <taxon>Ditrysia</taxon>
        <taxon>Pyraloidea</taxon>
        <taxon>Crambidae</taxon>
        <taxon>Crambinae</taxon>
        <taxon>Diatraea</taxon>
    </lineage>
</organism>
<dbReference type="Proteomes" id="UP001153714">
    <property type="component" value="Chromosome 10"/>
</dbReference>
<dbReference type="OrthoDB" id="1101576at2759"/>
<gene>
    <name evidence="1" type="ORF">DIATSA_LOCUS1230</name>
</gene>
<reference evidence="1" key="2">
    <citation type="submission" date="2022-10" db="EMBL/GenBank/DDBJ databases">
        <authorList>
            <consortium name="ENA_rothamsted_submissions"/>
            <consortium name="culmorum"/>
            <person name="King R."/>
        </authorList>
    </citation>
    <scope>NUCLEOTIDE SEQUENCE</scope>
</reference>
<accession>A0A9N9QTK7</accession>
<dbReference type="AlphaFoldDB" id="A0A9N9QTK7"/>
<dbReference type="PANTHER" id="PTHR45913:SF22">
    <property type="entry name" value="SCAN BOX DOMAIN-CONTAINING PROTEIN"/>
    <property type="match status" value="1"/>
</dbReference>
<dbReference type="PANTHER" id="PTHR45913">
    <property type="entry name" value="EPM2A-INTERACTING PROTEIN 1"/>
    <property type="match status" value="1"/>
</dbReference>